<dbReference type="STRING" id="419479.SAMN04488563_2776"/>
<keyword evidence="1" id="KW-0472">Membrane</keyword>
<feature type="transmembrane region" description="Helical" evidence="1">
    <location>
        <begin position="20"/>
        <end position="35"/>
    </location>
</feature>
<protein>
    <recommendedName>
        <fullName evidence="4">ABC-2 type transport system permease protein</fullName>
    </recommendedName>
</protein>
<sequence length="230" mass="24616">MNRLAAVARGCLREVSRRRGVIVLLVLLPLVFYLVRRDLQGQSIRMLALGLGWTVSTLALFVTVSARGVDQRLRLAGYSAQQLVVGRTLAITLCGLPLAALYGLLIAVDQDVNRLWAAMLLLATTTVIAAPLGAVIAAVLPRDLEGALALLAILSTQLLADPGDRIAVMLPFWSTREIGTYAIDGTGDDYLGRGLTHFAVTWVTLFAVAMAVSAVRLRLARIPVPGPLPN</sequence>
<dbReference type="OrthoDB" id="3253406at2"/>
<evidence type="ECO:0000256" key="1">
    <source>
        <dbReference type="SAM" id="Phobius"/>
    </source>
</evidence>
<evidence type="ECO:0000313" key="3">
    <source>
        <dbReference type="Proteomes" id="UP000182977"/>
    </source>
</evidence>
<dbReference type="Proteomes" id="UP000182977">
    <property type="component" value="Chromosome I"/>
</dbReference>
<feature type="transmembrane region" description="Helical" evidence="1">
    <location>
        <begin position="47"/>
        <end position="69"/>
    </location>
</feature>
<evidence type="ECO:0008006" key="4">
    <source>
        <dbReference type="Google" id="ProtNLM"/>
    </source>
</evidence>
<keyword evidence="1" id="KW-1133">Transmembrane helix</keyword>
<reference evidence="3" key="1">
    <citation type="submission" date="2016-10" db="EMBL/GenBank/DDBJ databases">
        <authorList>
            <person name="Varghese N."/>
            <person name="Submissions S."/>
        </authorList>
    </citation>
    <scope>NUCLEOTIDE SEQUENCE [LARGE SCALE GENOMIC DNA]</scope>
    <source>
        <strain evidence="3">DSM 45079</strain>
    </source>
</reference>
<proteinExistence type="predicted"/>
<feature type="transmembrane region" description="Helical" evidence="1">
    <location>
        <begin position="89"/>
        <end position="108"/>
    </location>
</feature>
<feature type="transmembrane region" description="Helical" evidence="1">
    <location>
        <begin position="195"/>
        <end position="215"/>
    </location>
</feature>
<gene>
    <name evidence="2" type="ORF">SAMN04488563_2776</name>
</gene>
<organism evidence="2 3">
    <name type="scientific">Jiangella alkaliphila</name>
    <dbReference type="NCBI Taxonomy" id="419479"/>
    <lineage>
        <taxon>Bacteria</taxon>
        <taxon>Bacillati</taxon>
        <taxon>Actinomycetota</taxon>
        <taxon>Actinomycetes</taxon>
        <taxon>Jiangellales</taxon>
        <taxon>Jiangellaceae</taxon>
        <taxon>Jiangella</taxon>
    </lineage>
</organism>
<evidence type="ECO:0000313" key="2">
    <source>
        <dbReference type="EMBL" id="SDU56596.1"/>
    </source>
</evidence>
<feature type="transmembrane region" description="Helical" evidence="1">
    <location>
        <begin position="115"/>
        <end position="140"/>
    </location>
</feature>
<accession>A0A1H2JKD6</accession>
<dbReference type="AlphaFoldDB" id="A0A1H2JKD6"/>
<dbReference type="EMBL" id="LT629791">
    <property type="protein sequence ID" value="SDU56596.1"/>
    <property type="molecule type" value="Genomic_DNA"/>
</dbReference>
<keyword evidence="3" id="KW-1185">Reference proteome</keyword>
<dbReference type="RefSeq" id="WP_046771328.1">
    <property type="nucleotide sequence ID" value="NZ_LBMC01000041.1"/>
</dbReference>
<name>A0A1H2JKD6_9ACTN</name>
<keyword evidence="1" id="KW-0812">Transmembrane</keyword>